<comment type="catalytic activity">
    <reaction evidence="6 7">
        <text>L-glutamate 5-semialdehyde + phosphate + NADP(+) = L-glutamyl 5-phosphate + NADPH + H(+)</text>
        <dbReference type="Rhea" id="RHEA:19541"/>
        <dbReference type="ChEBI" id="CHEBI:15378"/>
        <dbReference type="ChEBI" id="CHEBI:43474"/>
        <dbReference type="ChEBI" id="CHEBI:57783"/>
        <dbReference type="ChEBI" id="CHEBI:58066"/>
        <dbReference type="ChEBI" id="CHEBI:58274"/>
        <dbReference type="ChEBI" id="CHEBI:58349"/>
        <dbReference type="EC" id="1.2.1.41"/>
    </reaction>
</comment>
<keyword evidence="5 7" id="KW-0560">Oxidoreductase</keyword>
<evidence type="ECO:0000256" key="3">
    <source>
        <dbReference type="ARBA" id="ARBA00022650"/>
    </source>
</evidence>
<keyword evidence="7" id="KW-0963">Cytoplasm</keyword>
<dbReference type="PANTHER" id="PTHR11063:SF8">
    <property type="entry name" value="DELTA-1-PYRROLINE-5-CARBOXYLATE SYNTHASE"/>
    <property type="match status" value="1"/>
</dbReference>
<dbReference type="InterPro" id="IPR015590">
    <property type="entry name" value="Aldehyde_DH_dom"/>
</dbReference>
<dbReference type="RefSeq" id="WP_146979657.1">
    <property type="nucleotide sequence ID" value="NZ_VOSM01000001.1"/>
</dbReference>
<dbReference type="EC" id="1.2.1.41" evidence="7"/>
<dbReference type="GO" id="GO:0005737">
    <property type="term" value="C:cytoplasm"/>
    <property type="evidence" value="ECO:0007669"/>
    <property type="project" value="UniProtKB-SubCell"/>
</dbReference>
<dbReference type="InterPro" id="IPR012134">
    <property type="entry name" value="Glu-5-SA_DH"/>
</dbReference>
<organism evidence="9 10">
    <name type="scientific">Lujinxingia vulgaris</name>
    <dbReference type="NCBI Taxonomy" id="2600176"/>
    <lineage>
        <taxon>Bacteria</taxon>
        <taxon>Deltaproteobacteria</taxon>
        <taxon>Bradymonadales</taxon>
        <taxon>Lujinxingiaceae</taxon>
        <taxon>Lujinxingia</taxon>
    </lineage>
</organism>
<comment type="similarity">
    <text evidence="7">Belongs to the gamma-glutamyl phosphate reductase family.</text>
</comment>
<keyword evidence="4 7" id="KW-0521">NADP</keyword>
<evidence type="ECO:0000313" key="10">
    <source>
        <dbReference type="Proteomes" id="UP000321412"/>
    </source>
</evidence>
<comment type="subcellular location">
    <subcellularLocation>
        <location evidence="7">Cytoplasm</location>
    </subcellularLocation>
</comment>
<dbReference type="NCBIfam" id="TIGR00407">
    <property type="entry name" value="proA"/>
    <property type="match status" value="1"/>
</dbReference>
<keyword evidence="3 7" id="KW-0641">Proline biosynthesis</keyword>
<dbReference type="PANTHER" id="PTHR11063">
    <property type="entry name" value="GLUTAMATE SEMIALDEHYDE DEHYDROGENASE"/>
    <property type="match status" value="1"/>
</dbReference>
<comment type="caution">
    <text evidence="9">The sequence shown here is derived from an EMBL/GenBank/DDBJ whole genome shotgun (WGS) entry which is preliminary data.</text>
</comment>
<reference evidence="9 10" key="1">
    <citation type="submission" date="2019-08" db="EMBL/GenBank/DDBJ databases">
        <title>Bradymonadales sp. TMQ4.</title>
        <authorList>
            <person name="Liang Q."/>
        </authorList>
    </citation>
    <scope>NUCLEOTIDE SEQUENCE [LARGE SCALE GENOMIC DNA]</scope>
    <source>
        <strain evidence="9 10">TMQ4</strain>
    </source>
</reference>
<dbReference type="UniPathway" id="UPA00098">
    <property type="reaction ID" value="UER00360"/>
</dbReference>
<evidence type="ECO:0000256" key="4">
    <source>
        <dbReference type="ARBA" id="ARBA00022857"/>
    </source>
</evidence>
<dbReference type="NCBIfam" id="NF001221">
    <property type="entry name" value="PRK00197.1"/>
    <property type="match status" value="1"/>
</dbReference>
<keyword evidence="10" id="KW-1185">Reference proteome</keyword>
<dbReference type="InterPro" id="IPR016161">
    <property type="entry name" value="Ald_DH/histidinol_DH"/>
</dbReference>
<evidence type="ECO:0000256" key="5">
    <source>
        <dbReference type="ARBA" id="ARBA00023002"/>
    </source>
</evidence>
<comment type="pathway">
    <text evidence="1 7">Amino-acid biosynthesis; L-proline biosynthesis; L-glutamate 5-semialdehyde from L-glutamate: step 2/2.</text>
</comment>
<sequence length="438" mass="47191">MVNHDSCECSVTDVFDPSQLHAQARRVRRAARELARQPGALRDDALLHMARALRAHTDAILSANQADLEAARASGLEDSFIDRLRLSPERIEQMACALDEVRALPDPLGGYDEMWMRPNGLQVAKKRIPLGVIGIIYEARPNVTSDAAALCLKSGNGVMLKGGSDAFASNLAVVTALREGLQQSDLPPEACEAIGFVETRQREATAHLLTLSDAIDVIIPRGGKGLIQFVHQHSRIPVIKHDEGVCHLVVDGSASPETVERVVLNAKVQRPGVCNAAETLLFTESALEEHVPRCLKSLSEAGVRLHLCPASAAIARAANIDFCEATDDAYAAEFLSLELAVRVVADLDEAIAHIDRFGSRHSEALLTESYAQSQRFIDAVDSSVVLINASTRFSDGGQLGLGAEIGISTTRMHAYGPMGLKELTTTKFVVLGTGQIRE</sequence>
<dbReference type="FunFam" id="3.40.309.10:FF:000006">
    <property type="entry name" value="Gamma-glutamyl phosphate reductase"/>
    <property type="match status" value="1"/>
</dbReference>
<dbReference type="SUPFAM" id="SSF53720">
    <property type="entry name" value="ALDH-like"/>
    <property type="match status" value="1"/>
</dbReference>
<evidence type="ECO:0000256" key="6">
    <source>
        <dbReference type="ARBA" id="ARBA00049024"/>
    </source>
</evidence>
<protein>
    <recommendedName>
        <fullName evidence="7">Gamma-glutamyl phosphate reductase</fullName>
        <shortName evidence="7">GPR</shortName>
        <ecNumber evidence="7">1.2.1.41</ecNumber>
    </recommendedName>
    <alternativeName>
        <fullName evidence="7">Glutamate-5-semialdehyde dehydrogenase</fullName>
    </alternativeName>
    <alternativeName>
        <fullName evidence="7">Glutamyl-gamma-semialdehyde dehydrogenase</fullName>
        <shortName evidence="7">GSA dehydrogenase</shortName>
    </alternativeName>
</protein>
<dbReference type="AlphaFoldDB" id="A0A5C6XLX9"/>
<evidence type="ECO:0000313" key="9">
    <source>
        <dbReference type="EMBL" id="TXD39225.1"/>
    </source>
</evidence>
<dbReference type="Proteomes" id="UP000321412">
    <property type="component" value="Unassembled WGS sequence"/>
</dbReference>
<feature type="domain" description="Aldehyde dehydrogenase" evidence="8">
    <location>
        <begin position="17"/>
        <end position="300"/>
    </location>
</feature>
<dbReference type="OrthoDB" id="9809970at2"/>
<dbReference type="InterPro" id="IPR000965">
    <property type="entry name" value="GPR_dom"/>
</dbReference>
<evidence type="ECO:0000259" key="8">
    <source>
        <dbReference type="Pfam" id="PF00171"/>
    </source>
</evidence>
<comment type="function">
    <text evidence="7">Catalyzes the NADPH-dependent reduction of L-glutamate 5-phosphate into L-glutamate 5-semialdehyde and phosphate. The product spontaneously undergoes cyclization to form 1-pyrroline-5-carboxylate.</text>
</comment>
<dbReference type="Pfam" id="PF00171">
    <property type="entry name" value="Aldedh"/>
    <property type="match status" value="1"/>
</dbReference>
<gene>
    <name evidence="7" type="primary">proA</name>
    <name evidence="9" type="ORF">FRC98_02155</name>
</gene>
<dbReference type="GO" id="GO:0050661">
    <property type="term" value="F:NADP binding"/>
    <property type="evidence" value="ECO:0007669"/>
    <property type="project" value="InterPro"/>
</dbReference>
<dbReference type="PIRSF" id="PIRSF000151">
    <property type="entry name" value="GPR"/>
    <property type="match status" value="1"/>
</dbReference>
<evidence type="ECO:0000256" key="2">
    <source>
        <dbReference type="ARBA" id="ARBA00022605"/>
    </source>
</evidence>
<dbReference type="InterPro" id="IPR016163">
    <property type="entry name" value="Ald_DH_C"/>
</dbReference>
<accession>A0A5C6XLX9</accession>
<dbReference type="Gene3D" id="3.40.605.10">
    <property type="entry name" value="Aldehyde Dehydrogenase, Chain A, domain 1"/>
    <property type="match status" value="1"/>
</dbReference>
<name>A0A5C6XLX9_9DELT</name>
<dbReference type="InterPro" id="IPR016162">
    <property type="entry name" value="Ald_DH_N"/>
</dbReference>
<evidence type="ECO:0000256" key="7">
    <source>
        <dbReference type="HAMAP-Rule" id="MF_00412"/>
    </source>
</evidence>
<evidence type="ECO:0000256" key="1">
    <source>
        <dbReference type="ARBA" id="ARBA00004985"/>
    </source>
</evidence>
<proteinExistence type="inferred from homology"/>
<keyword evidence="2 7" id="KW-0028">Amino-acid biosynthesis</keyword>
<dbReference type="GO" id="GO:0055129">
    <property type="term" value="P:L-proline biosynthetic process"/>
    <property type="evidence" value="ECO:0007669"/>
    <property type="project" value="UniProtKB-UniRule"/>
</dbReference>
<dbReference type="EMBL" id="VOSM01000001">
    <property type="protein sequence ID" value="TXD39225.1"/>
    <property type="molecule type" value="Genomic_DNA"/>
</dbReference>
<dbReference type="GO" id="GO:0004350">
    <property type="term" value="F:glutamate-5-semialdehyde dehydrogenase activity"/>
    <property type="evidence" value="ECO:0007669"/>
    <property type="project" value="UniProtKB-UniRule"/>
</dbReference>
<dbReference type="HAMAP" id="MF_00412">
    <property type="entry name" value="ProA"/>
    <property type="match status" value="1"/>
</dbReference>
<dbReference type="CDD" id="cd07079">
    <property type="entry name" value="ALDH_F18-19_ProA-GPR"/>
    <property type="match status" value="1"/>
</dbReference>
<dbReference type="Gene3D" id="3.40.309.10">
    <property type="entry name" value="Aldehyde Dehydrogenase, Chain A, domain 2"/>
    <property type="match status" value="1"/>
</dbReference>